<feature type="compositionally biased region" description="Polar residues" evidence="1">
    <location>
        <begin position="25"/>
        <end position="41"/>
    </location>
</feature>
<feature type="compositionally biased region" description="Polar residues" evidence="1">
    <location>
        <begin position="85"/>
        <end position="120"/>
    </location>
</feature>
<sequence length="185" mass="19772">SVTSGDEPGNSTDLTTPEPSKETDAPNNASSASQLPPQFTTESDDSSEVPQNCTAPIVPDCSPGQSMYIWKDGPCAAYRCDWNDTENSTEPSASTPANLPSEGNDTNEIPPDSSVTSELSSDPGALSFCPPLVEVECTYFGYRPGTIDENGCPVRRCIRMEILQIFKLLGNAFLKEGHALVASIY</sequence>
<evidence type="ECO:0000313" key="2">
    <source>
        <dbReference type="EMBL" id="CEK84574.1"/>
    </source>
</evidence>
<organism evidence="2">
    <name type="scientific">Arion vulgaris</name>
    <dbReference type="NCBI Taxonomy" id="1028688"/>
    <lineage>
        <taxon>Eukaryota</taxon>
        <taxon>Metazoa</taxon>
        <taxon>Spiralia</taxon>
        <taxon>Lophotrochozoa</taxon>
        <taxon>Mollusca</taxon>
        <taxon>Gastropoda</taxon>
        <taxon>Heterobranchia</taxon>
        <taxon>Euthyneura</taxon>
        <taxon>Panpulmonata</taxon>
        <taxon>Eupulmonata</taxon>
        <taxon>Stylommatophora</taxon>
        <taxon>Helicina</taxon>
        <taxon>Arionoidea</taxon>
        <taxon>Arionidae</taxon>
        <taxon>Arion</taxon>
    </lineage>
</organism>
<feature type="region of interest" description="Disordered" evidence="1">
    <location>
        <begin position="1"/>
        <end position="58"/>
    </location>
</feature>
<feature type="compositionally biased region" description="Polar residues" evidence="1">
    <location>
        <begin position="1"/>
        <end position="18"/>
    </location>
</feature>
<dbReference type="EMBL" id="HACG01037709">
    <property type="protein sequence ID" value="CEK84574.1"/>
    <property type="molecule type" value="Transcribed_RNA"/>
</dbReference>
<protein>
    <submittedName>
        <fullName evidence="2">Uncharacterized protein</fullName>
    </submittedName>
</protein>
<proteinExistence type="predicted"/>
<accession>A0A0B7AU53</accession>
<evidence type="ECO:0000256" key="1">
    <source>
        <dbReference type="SAM" id="MobiDB-lite"/>
    </source>
</evidence>
<gene>
    <name evidence="2" type="primary">ORF143426</name>
</gene>
<dbReference type="AlphaFoldDB" id="A0A0B7AU53"/>
<feature type="non-terminal residue" evidence="2">
    <location>
        <position position="1"/>
    </location>
</feature>
<name>A0A0B7AU53_9EUPU</name>
<feature type="region of interest" description="Disordered" evidence="1">
    <location>
        <begin position="82"/>
        <end position="122"/>
    </location>
</feature>
<reference evidence="2" key="1">
    <citation type="submission" date="2014-12" db="EMBL/GenBank/DDBJ databases">
        <title>Insight into the proteome of Arion vulgaris.</title>
        <authorList>
            <person name="Aradska J."/>
            <person name="Bulat T."/>
            <person name="Smidak R."/>
            <person name="Sarate P."/>
            <person name="Gangsoo J."/>
            <person name="Sialana F."/>
            <person name="Bilban M."/>
            <person name="Lubec G."/>
        </authorList>
    </citation>
    <scope>NUCLEOTIDE SEQUENCE</scope>
    <source>
        <tissue evidence="2">Skin</tissue>
    </source>
</reference>